<dbReference type="EMBL" id="JARKIE010000249">
    <property type="protein sequence ID" value="KAJ7661689.1"/>
    <property type="molecule type" value="Genomic_DNA"/>
</dbReference>
<reference evidence="2" key="1">
    <citation type="submission" date="2023-03" db="EMBL/GenBank/DDBJ databases">
        <title>Massive genome expansion in bonnet fungi (Mycena s.s.) driven by repeated elements and novel gene families across ecological guilds.</title>
        <authorList>
            <consortium name="Lawrence Berkeley National Laboratory"/>
            <person name="Harder C.B."/>
            <person name="Miyauchi S."/>
            <person name="Viragh M."/>
            <person name="Kuo A."/>
            <person name="Thoen E."/>
            <person name="Andreopoulos B."/>
            <person name="Lu D."/>
            <person name="Skrede I."/>
            <person name="Drula E."/>
            <person name="Henrissat B."/>
            <person name="Morin E."/>
            <person name="Kohler A."/>
            <person name="Barry K."/>
            <person name="LaButti K."/>
            <person name="Morin E."/>
            <person name="Salamov A."/>
            <person name="Lipzen A."/>
            <person name="Mereny Z."/>
            <person name="Hegedus B."/>
            <person name="Baldrian P."/>
            <person name="Stursova M."/>
            <person name="Weitz H."/>
            <person name="Taylor A."/>
            <person name="Grigoriev I.V."/>
            <person name="Nagy L.G."/>
            <person name="Martin F."/>
            <person name="Kauserud H."/>
        </authorList>
    </citation>
    <scope>NUCLEOTIDE SEQUENCE</scope>
    <source>
        <strain evidence="2">CBHHK067</strain>
    </source>
</reference>
<sequence length="241" mass="26331">MSSCPYSLNPDISGIGVRVSFYLQTIFLGCLSARSGSLDEISGALYTLMATNAAMAVTGLILGLKRTPEISFQDALVILYLLSMAWMTVIASLASCNRLSEDTKVLQLSSVIQSCVILAFAFTVLGKAASFGQTTDCNQYAVAVIFRPFSALKSGRILGWILVSLASATYAVMTARDYMTRVLKKIRESRKRVEPEESSAVLNQRPVPVFTPSEKREAPINMTSPRRQVRVFVSTTYSTNP</sequence>
<evidence type="ECO:0000256" key="1">
    <source>
        <dbReference type="SAM" id="Phobius"/>
    </source>
</evidence>
<keyword evidence="1" id="KW-0472">Membrane</keyword>
<dbReference type="Proteomes" id="UP001221757">
    <property type="component" value="Unassembled WGS sequence"/>
</dbReference>
<feature type="transmembrane region" description="Helical" evidence="1">
    <location>
        <begin position="43"/>
        <end position="63"/>
    </location>
</feature>
<evidence type="ECO:0000313" key="3">
    <source>
        <dbReference type="Proteomes" id="UP001221757"/>
    </source>
</evidence>
<feature type="transmembrane region" description="Helical" evidence="1">
    <location>
        <begin position="157"/>
        <end position="175"/>
    </location>
</feature>
<gene>
    <name evidence="2" type="ORF">B0H17DRAFT_1094252</name>
</gene>
<organism evidence="2 3">
    <name type="scientific">Mycena rosella</name>
    <name type="common">Pink bonnet</name>
    <name type="synonym">Agaricus rosellus</name>
    <dbReference type="NCBI Taxonomy" id="1033263"/>
    <lineage>
        <taxon>Eukaryota</taxon>
        <taxon>Fungi</taxon>
        <taxon>Dikarya</taxon>
        <taxon>Basidiomycota</taxon>
        <taxon>Agaricomycotina</taxon>
        <taxon>Agaricomycetes</taxon>
        <taxon>Agaricomycetidae</taxon>
        <taxon>Agaricales</taxon>
        <taxon>Marasmiineae</taxon>
        <taxon>Mycenaceae</taxon>
        <taxon>Mycena</taxon>
    </lineage>
</organism>
<keyword evidence="1" id="KW-1133">Transmembrane helix</keyword>
<feature type="transmembrane region" description="Helical" evidence="1">
    <location>
        <begin position="75"/>
        <end position="93"/>
    </location>
</feature>
<evidence type="ECO:0000313" key="2">
    <source>
        <dbReference type="EMBL" id="KAJ7661689.1"/>
    </source>
</evidence>
<feature type="transmembrane region" description="Helical" evidence="1">
    <location>
        <begin position="105"/>
        <end position="125"/>
    </location>
</feature>
<accession>A0AAD7G2R1</accession>
<dbReference type="AlphaFoldDB" id="A0AAD7G2R1"/>
<keyword evidence="1" id="KW-0812">Transmembrane</keyword>
<proteinExistence type="predicted"/>
<keyword evidence="3" id="KW-1185">Reference proteome</keyword>
<protein>
    <submittedName>
        <fullName evidence="2">Uncharacterized protein</fullName>
    </submittedName>
</protein>
<comment type="caution">
    <text evidence="2">The sequence shown here is derived from an EMBL/GenBank/DDBJ whole genome shotgun (WGS) entry which is preliminary data.</text>
</comment>
<name>A0AAD7G2R1_MYCRO</name>